<protein>
    <submittedName>
        <fullName evidence="1">Uncharacterized protein</fullName>
    </submittedName>
</protein>
<evidence type="ECO:0000313" key="2">
    <source>
        <dbReference type="Proteomes" id="UP001145114"/>
    </source>
</evidence>
<feature type="non-terminal residue" evidence="1">
    <location>
        <position position="176"/>
    </location>
</feature>
<dbReference type="EMBL" id="JAMZIH010008016">
    <property type="protein sequence ID" value="KAJ1672666.1"/>
    <property type="molecule type" value="Genomic_DNA"/>
</dbReference>
<reference evidence="1" key="1">
    <citation type="submission" date="2022-06" db="EMBL/GenBank/DDBJ databases">
        <title>Phylogenomic reconstructions and comparative analyses of Kickxellomycotina fungi.</title>
        <authorList>
            <person name="Reynolds N.K."/>
            <person name="Stajich J.E."/>
            <person name="Barry K."/>
            <person name="Grigoriev I.V."/>
            <person name="Crous P."/>
            <person name="Smith M.E."/>
        </authorList>
    </citation>
    <scope>NUCLEOTIDE SEQUENCE</scope>
    <source>
        <strain evidence="1">RSA 2271</strain>
    </source>
</reference>
<keyword evidence="2" id="KW-1185">Reference proteome</keyword>
<gene>
    <name evidence="1" type="ORF">EV182_006730</name>
</gene>
<organism evidence="1 2">
    <name type="scientific">Spiromyces aspiralis</name>
    <dbReference type="NCBI Taxonomy" id="68401"/>
    <lineage>
        <taxon>Eukaryota</taxon>
        <taxon>Fungi</taxon>
        <taxon>Fungi incertae sedis</taxon>
        <taxon>Zoopagomycota</taxon>
        <taxon>Kickxellomycotina</taxon>
        <taxon>Kickxellomycetes</taxon>
        <taxon>Kickxellales</taxon>
        <taxon>Kickxellaceae</taxon>
        <taxon>Spiromyces</taxon>
    </lineage>
</organism>
<evidence type="ECO:0000313" key="1">
    <source>
        <dbReference type="EMBL" id="KAJ1672666.1"/>
    </source>
</evidence>
<sequence length="176" mass="19104">MSIREFESAAQDIRLAAQLSGSEPGIPEASQDEIRDAVSKLSTLSFQDRQQRSDESRNEEERFDLVAALSAVGESQALDNLLKNIKALSEDECRLVIDKYFGMHAEVCSRDGNSNTSAIDTLGACVERLIRRFPSLADPVLLKLAAQGTPTETMISAMTSLLKIGGTAVYTVISHA</sequence>
<accession>A0ACC1H8V6</accession>
<proteinExistence type="predicted"/>
<name>A0ACC1H8V6_9FUNG</name>
<comment type="caution">
    <text evidence="1">The sequence shown here is derived from an EMBL/GenBank/DDBJ whole genome shotgun (WGS) entry which is preliminary data.</text>
</comment>
<dbReference type="Proteomes" id="UP001145114">
    <property type="component" value="Unassembled WGS sequence"/>
</dbReference>